<dbReference type="EMBL" id="JANFZH010000032">
    <property type="protein sequence ID" value="MCQ4840845.1"/>
    <property type="molecule type" value="Genomic_DNA"/>
</dbReference>
<proteinExistence type="predicted"/>
<dbReference type="PANTHER" id="PTHR43133">
    <property type="entry name" value="RNA POLYMERASE ECF-TYPE SIGMA FACTO"/>
    <property type="match status" value="1"/>
</dbReference>
<evidence type="ECO:0000259" key="4">
    <source>
        <dbReference type="Pfam" id="PF04542"/>
    </source>
</evidence>
<accession>A0ABT1S214</accession>
<keyword evidence="6" id="KW-1185">Reference proteome</keyword>
<evidence type="ECO:0000256" key="1">
    <source>
        <dbReference type="ARBA" id="ARBA00023015"/>
    </source>
</evidence>
<dbReference type="SUPFAM" id="SSF88946">
    <property type="entry name" value="Sigma2 domain of RNA polymerase sigma factors"/>
    <property type="match status" value="1"/>
</dbReference>
<evidence type="ECO:0000256" key="3">
    <source>
        <dbReference type="ARBA" id="ARBA00023163"/>
    </source>
</evidence>
<name>A0ABT1S214_9FIRM</name>
<dbReference type="InterPro" id="IPR007627">
    <property type="entry name" value="RNA_pol_sigma70_r2"/>
</dbReference>
<feature type="domain" description="RNA polymerase sigma-70 region 2" evidence="4">
    <location>
        <begin position="26"/>
        <end position="87"/>
    </location>
</feature>
<gene>
    <name evidence="5" type="ORF">NE695_13100</name>
</gene>
<dbReference type="RefSeq" id="WP_256192074.1">
    <property type="nucleotide sequence ID" value="NZ_CAJKKG010000024.1"/>
</dbReference>
<dbReference type="InterPro" id="IPR014284">
    <property type="entry name" value="RNA_pol_sigma-70_dom"/>
</dbReference>
<protein>
    <submittedName>
        <fullName evidence="5">RNA polymerase sigma factor</fullName>
    </submittedName>
</protein>
<dbReference type="Proteomes" id="UP001524473">
    <property type="component" value="Unassembled WGS sequence"/>
</dbReference>
<dbReference type="InterPro" id="IPR013325">
    <property type="entry name" value="RNA_pol_sigma_r2"/>
</dbReference>
<keyword evidence="2" id="KW-0731">Sigma factor</keyword>
<dbReference type="Pfam" id="PF04542">
    <property type="entry name" value="Sigma70_r2"/>
    <property type="match status" value="1"/>
</dbReference>
<dbReference type="InterPro" id="IPR039425">
    <property type="entry name" value="RNA_pol_sigma-70-like"/>
</dbReference>
<comment type="caution">
    <text evidence="5">The sequence shown here is derived from an EMBL/GenBank/DDBJ whole genome shotgun (WGS) entry which is preliminary data.</text>
</comment>
<reference evidence="5 6" key="1">
    <citation type="submission" date="2022-06" db="EMBL/GenBank/DDBJ databases">
        <title>Isolation of gut microbiota from human fecal samples.</title>
        <authorList>
            <person name="Pamer E.G."/>
            <person name="Barat B."/>
            <person name="Waligurski E."/>
            <person name="Medina S."/>
            <person name="Paddock L."/>
            <person name="Mostad J."/>
        </authorList>
    </citation>
    <scope>NUCLEOTIDE SEQUENCE [LARGE SCALE GENOMIC DNA]</scope>
    <source>
        <strain evidence="5 6">DFI.9.73</strain>
    </source>
</reference>
<dbReference type="PANTHER" id="PTHR43133:SF51">
    <property type="entry name" value="RNA POLYMERASE SIGMA FACTOR"/>
    <property type="match status" value="1"/>
</dbReference>
<keyword evidence="3" id="KW-0804">Transcription</keyword>
<organism evidence="5 6">
    <name type="scientific">Neglectibacter timonensis</name>
    <dbReference type="NCBI Taxonomy" id="1776382"/>
    <lineage>
        <taxon>Bacteria</taxon>
        <taxon>Bacillati</taxon>
        <taxon>Bacillota</taxon>
        <taxon>Clostridia</taxon>
        <taxon>Eubacteriales</taxon>
        <taxon>Oscillospiraceae</taxon>
        <taxon>Neglectibacter</taxon>
    </lineage>
</organism>
<evidence type="ECO:0000313" key="6">
    <source>
        <dbReference type="Proteomes" id="UP001524473"/>
    </source>
</evidence>
<dbReference type="Gene3D" id="1.10.1740.10">
    <property type="match status" value="1"/>
</dbReference>
<keyword evidence="1" id="KW-0805">Transcription regulation</keyword>
<dbReference type="NCBIfam" id="TIGR02937">
    <property type="entry name" value="sigma70-ECF"/>
    <property type="match status" value="1"/>
</dbReference>
<evidence type="ECO:0000256" key="2">
    <source>
        <dbReference type="ARBA" id="ARBA00023082"/>
    </source>
</evidence>
<sequence length="300" mass="34062">MESLKQEQEIVAAAVSGDQKALEKLLNSVQDMVFNLSLRMLGLLPDAEDATQEILIQVMTHLSSFRMESSLNTWVFRIAVNHLKRYRKGMFSQHSLSFEEYGEDIISGREKDAPDLSGGVDRKLLERELKLSCTNVMLQCLDTESRCVYVLGTMFRLDSRITAQILGFTPEAYRQRLSRVRRKVASFLAEYCGLSGSGSCSCSRRINYAVQTHRIAPSRLVFQNLKECGYEEIVSCTDAMEQLDELSQLFADLPAYRTPEHTVKWLRELMASKSFSTVRDGGKAESRLDIVQNQNYEKGV</sequence>
<evidence type="ECO:0000313" key="5">
    <source>
        <dbReference type="EMBL" id="MCQ4840845.1"/>
    </source>
</evidence>